<evidence type="ECO:0000256" key="2">
    <source>
        <dbReference type="ARBA" id="ARBA00022490"/>
    </source>
</evidence>
<name>A0A0P9EBQ0_9GAMM</name>
<dbReference type="GO" id="GO:0006783">
    <property type="term" value="P:heme biosynthetic process"/>
    <property type="evidence" value="ECO:0007669"/>
    <property type="project" value="UniProtKB-UniRule"/>
</dbReference>
<comment type="catalytic activity">
    <reaction evidence="9 10">
        <text>heme b + 2 H(+) = protoporphyrin IX + Fe(2+)</text>
        <dbReference type="Rhea" id="RHEA:22584"/>
        <dbReference type="ChEBI" id="CHEBI:15378"/>
        <dbReference type="ChEBI" id="CHEBI:29033"/>
        <dbReference type="ChEBI" id="CHEBI:57306"/>
        <dbReference type="ChEBI" id="CHEBI:60344"/>
        <dbReference type="EC" id="4.98.1.1"/>
    </reaction>
</comment>
<dbReference type="RefSeq" id="WP_054966704.1">
    <property type="nucleotide sequence ID" value="NZ_FMUN01000002.1"/>
</dbReference>
<dbReference type="EC" id="4.98.1.1" evidence="9 10"/>
<dbReference type="EMBL" id="FMUN01000002">
    <property type="protein sequence ID" value="SCX93677.1"/>
    <property type="molecule type" value="Genomic_DNA"/>
</dbReference>
<keyword evidence="4 9" id="KW-0408">Iron</keyword>
<comment type="pathway">
    <text evidence="9 10">Porphyrin-containing compound metabolism; protoheme biosynthesis; protoheme from protoporphyrin-IX: step 1/1.</text>
</comment>
<dbReference type="GO" id="GO:0046872">
    <property type="term" value="F:metal ion binding"/>
    <property type="evidence" value="ECO:0007669"/>
    <property type="project" value="UniProtKB-KW"/>
</dbReference>
<organism evidence="11 12">
    <name type="scientific">Thiohalorhabdus denitrificans</name>
    <dbReference type="NCBI Taxonomy" id="381306"/>
    <lineage>
        <taxon>Bacteria</taxon>
        <taxon>Pseudomonadati</taxon>
        <taxon>Pseudomonadota</taxon>
        <taxon>Gammaproteobacteria</taxon>
        <taxon>Thiohalorhabdales</taxon>
        <taxon>Thiohalorhabdaceae</taxon>
        <taxon>Thiohalorhabdus</taxon>
    </lineage>
</organism>
<dbReference type="NCBIfam" id="TIGR00109">
    <property type="entry name" value="hemH"/>
    <property type="match status" value="1"/>
</dbReference>
<dbReference type="InterPro" id="IPR033659">
    <property type="entry name" value="Ferrochelatase_N"/>
</dbReference>
<dbReference type="HAMAP" id="MF_00323">
    <property type="entry name" value="Ferrochelatase"/>
    <property type="match status" value="1"/>
</dbReference>
<evidence type="ECO:0000256" key="9">
    <source>
        <dbReference type="HAMAP-Rule" id="MF_00323"/>
    </source>
</evidence>
<keyword evidence="2 9" id="KW-0963">Cytoplasm</keyword>
<dbReference type="PATRIC" id="fig|381306.5.peg.1025"/>
<evidence type="ECO:0000256" key="4">
    <source>
        <dbReference type="ARBA" id="ARBA00023004"/>
    </source>
</evidence>
<dbReference type="STRING" id="381306.AN478_11320"/>
<dbReference type="FunFam" id="3.40.50.1400:FF:000002">
    <property type="entry name" value="Ferrochelatase"/>
    <property type="match status" value="1"/>
</dbReference>
<dbReference type="InterPro" id="IPR033644">
    <property type="entry name" value="Ferrochelatase_C"/>
</dbReference>
<comment type="subcellular location">
    <subcellularLocation>
        <location evidence="9 10">Cytoplasm</location>
    </subcellularLocation>
</comment>
<evidence type="ECO:0000256" key="7">
    <source>
        <dbReference type="ARBA" id="ARBA00023244"/>
    </source>
</evidence>
<dbReference type="PROSITE" id="PS00534">
    <property type="entry name" value="FERROCHELATASE"/>
    <property type="match status" value="1"/>
</dbReference>
<feature type="binding site" evidence="9">
    <location>
        <position position="294"/>
    </location>
    <ligand>
        <name>Fe(2+)</name>
        <dbReference type="ChEBI" id="CHEBI:29033"/>
    </ligand>
</feature>
<evidence type="ECO:0000256" key="8">
    <source>
        <dbReference type="ARBA" id="ARBA00024536"/>
    </source>
</evidence>
<comment type="catalytic activity">
    <reaction evidence="8">
        <text>Fe-coproporphyrin III + 2 H(+) = coproporphyrin III + Fe(2+)</text>
        <dbReference type="Rhea" id="RHEA:49572"/>
        <dbReference type="ChEBI" id="CHEBI:15378"/>
        <dbReference type="ChEBI" id="CHEBI:29033"/>
        <dbReference type="ChEBI" id="CHEBI:68438"/>
        <dbReference type="ChEBI" id="CHEBI:131725"/>
        <dbReference type="EC" id="4.99.1.9"/>
    </reaction>
    <physiologicalReaction direction="right-to-left" evidence="8">
        <dbReference type="Rhea" id="RHEA:49574"/>
    </physiologicalReaction>
</comment>
<keyword evidence="6 9" id="KW-0456">Lyase</keyword>
<proteinExistence type="inferred from homology"/>
<comment type="function">
    <text evidence="9 10">Catalyzes the ferrous insertion into protoporphyrin IX.</text>
</comment>
<comment type="similarity">
    <text evidence="1 9 10">Belongs to the ferrochelatase family.</text>
</comment>
<evidence type="ECO:0000256" key="1">
    <source>
        <dbReference type="ARBA" id="ARBA00007718"/>
    </source>
</evidence>
<reference evidence="12" key="1">
    <citation type="submission" date="2016-10" db="EMBL/GenBank/DDBJ databases">
        <authorList>
            <person name="Varghese N."/>
        </authorList>
    </citation>
    <scope>NUCLEOTIDE SEQUENCE [LARGE SCALE GENOMIC DNA]</scope>
    <source>
        <strain evidence="12">HL 19</strain>
    </source>
</reference>
<dbReference type="PANTHER" id="PTHR11108">
    <property type="entry name" value="FERROCHELATASE"/>
    <property type="match status" value="1"/>
</dbReference>
<gene>
    <name evidence="9" type="primary">hemH</name>
    <name evidence="11" type="ORF">SAMN05661077_0769</name>
</gene>
<evidence type="ECO:0000313" key="11">
    <source>
        <dbReference type="EMBL" id="SCX93677.1"/>
    </source>
</evidence>
<dbReference type="InterPro" id="IPR001015">
    <property type="entry name" value="Ferrochelatase"/>
</dbReference>
<dbReference type="CDD" id="cd00419">
    <property type="entry name" value="Ferrochelatase_C"/>
    <property type="match status" value="1"/>
</dbReference>
<evidence type="ECO:0000313" key="12">
    <source>
        <dbReference type="Proteomes" id="UP000183104"/>
    </source>
</evidence>
<keyword evidence="12" id="KW-1185">Reference proteome</keyword>
<dbReference type="Gene3D" id="3.40.50.1400">
    <property type="match status" value="2"/>
</dbReference>
<keyword evidence="3 9" id="KW-0479">Metal-binding</keyword>
<dbReference type="Proteomes" id="UP000183104">
    <property type="component" value="Unassembled WGS sequence"/>
</dbReference>
<dbReference type="UniPathway" id="UPA00252">
    <property type="reaction ID" value="UER00325"/>
</dbReference>
<dbReference type="InterPro" id="IPR019772">
    <property type="entry name" value="Ferrochelatase_AS"/>
</dbReference>
<accession>A0A0P9EBQ0</accession>
<dbReference type="OrthoDB" id="9809741at2"/>
<evidence type="ECO:0000256" key="6">
    <source>
        <dbReference type="ARBA" id="ARBA00023239"/>
    </source>
</evidence>
<dbReference type="GO" id="GO:0004325">
    <property type="term" value="F:ferrochelatase activity"/>
    <property type="evidence" value="ECO:0007669"/>
    <property type="project" value="UniProtKB-UniRule"/>
</dbReference>
<dbReference type="AlphaFoldDB" id="A0A0P9EBQ0"/>
<dbReference type="Pfam" id="PF00762">
    <property type="entry name" value="Ferrochelatase"/>
    <property type="match status" value="1"/>
</dbReference>
<evidence type="ECO:0000256" key="10">
    <source>
        <dbReference type="RuleBase" id="RU000607"/>
    </source>
</evidence>
<feature type="binding site" evidence="9">
    <location>
        <position position="213"/>
    </location>
    <ligand>
        <name>Fe(2+)</name>
        <dbReference type="ChEBI" id="CHEBI:29033"/>
    </ligand>
</feature>
<dbReference type="PANTHER" id="PTHR11108:SF1">
    <property type="entry name" value="FERROCHELATASE, MITOCHONDRIAL"/>
    <property type="match status" value="1"/>
</dbReference>
<evidence type="ECO:0000256" key="3">
    <source>
        <dbReference type="ARBA" id="ARBA00022723"/>
    </source>
</evidence>
<evidence type="ECO:0000256" key="5">
    <source>
        <dbReference type="ARBA" id="ARBA00023133"/>
    </source>
</evidence>
<keyword evidence="5 9" id="KW-0350">Heme biosynthesis</keyword>
<dbReference type="GO" id="GO:0005737">
    <property type="term" value="C:cytoplasm"/>
    <property type="evidence" value="ECO:0007669"/>
    <property type="project" value="UniProtKB-SubCell"/>
</dbReference>
<keyword evidence="7 9" id="KW-0627">Porphyrin biosynthesis</keyword>
<sequence length="371" mass="42125">MPRFKGEPDYRHGSPECTGVLLTNLGTPDAPDSPSLRRYLREFLWDPRVVEVPRPLWWLILHGVILRTRPARSAEAYRQVWDTLGEGSPLLAVSHRQQEGLQARLEERFKGPVKVALGMRYGRPSLAEGLAELNRAGARRILVLPLYPQYSGSTTASTFDAVTTELQSWRWVPELRFVQHYPKDPGYIKALAASVREHWAAHGEPDRLVMSFHGVPKRYLLQGDPYHCECQATGRLLAEELGLEEGRWQVTFQSRFGRAEWLQPYTDATMQALPGEGVKRVDVICPGFPADCLETLQEINDENREYFLEAGGEEFHYIPALNDRADHLDALADLAARHSRGWPELEDWEPRRAEAEAKASRERALALGADR</sequence>
<dbReference type="CDD" id="cd03411">
    <property type="entry name" value="Ferrochelatase_N"/>
    <property type="match status" value="1"/>
</dbReference>
<dbReference type="SUPFAM" id="SSF53800">
    <property type="entry name" value="Chelatase"/>
    <property type="match status" value="1"/>
</dbReference>
<protein>
    <recommendedName>
        <fullName evidence="9 10">Ferrochelatase</fullName>
        <ecNumber evidence="9 10">4.98.1.1</ecNumber>
    </recommendedName>
    <alternativeName>
        <fullName evidence="9">Heme synthase</fullName>
    </alternativeName>
    <alternativeName>
        <fullName evidence="9">Protoheme ferro-lyase</fullName>
    </alternativeName>
</protein>